<protein>
    <recommendedName>
        <fullName evidence="8">FGGY carbohydrate kinase domain-containing protein</fullName>
    </recommendedName>
</protein>
<keyword evidence="2" id="KW-0808">Transferase</keyword>
<evidence type="ECO:0000313" key="6">
    <source>
        <dbReference type="EMBL" id="KAJ8440023.1"/>
    </source>
</evidence>
<feature type="domain" description="Carbohydrate kinase FGGY C-terminal" evidence="5">
    <location>
        <begin position="430"/>
        <end position="694"/>
    </location>
</feature>
<dbReference type="PANTHER" id="PTHR43435:SF4">
    <property type="entry name" value="FGGY CARBOHYDRATE KINASE DOMAIN-CONTAINING PROTEIN"/>
    <property type="match status" value="1"/>
</dbReference>
<dbReference type="Proteomes" id="UP001153076">
    <property type="component" value="Unassembled WGS sequence"/>
</dbReference>
<evidence type="ECO:0000259" key="4">
    <source>
        <dbReference type="Pfam" id="PF00370"/>
    </source>
</evidence>
<organism evidence="6 7">
    <name type="scientific">Carnegiea gigantea</name>
    <dbReference type="NCBI Taxonomy" id="171969"/>
    <lineage>
        <taxon>Eukaryota</taxon>
        <taxon>Viridiplantae</taxon>
        <taxon>Streptophyta</taxon>
        <taxon>Embryophyta</taxon>
        <taxon>Tracheophyta</taxon>
        <taxon>Spermatophyta</taxon>
        <taxon>Magnoliopsida</taxon>
        <taxon>eudicotyledons</taxon>
        <taxon>Gunneridae</taxon>
        <taxon>Pentapetalae</taxon>
        <taxon>Caryophyllales</taxon>
        <taxon>Cactineae</taxon>
        <taxon>Cactaceae</taxon>
        <taxon>Cactoideae</taxon>
        <taxon>Echinocereeae</taxon>
        <taxon>Carnegiea</taxon>
    </lineage>
</organism>
<name>A0A9Q1QF32_9CARY</name>
<comment type="caution">
    <text evidence="6">The sequence shown here is derived from an EMBL/GenBank/DDBJ whole genome shotgun (WGS) entry which is preliminary data.</text>
</comment>
<evidence type="ECO:0008006" key="8">
    <source>
        <dbReference type="Google" id="ProtNLM"/>
    </source>
</evidence>
<gene>
    <name evidence="6" type="ORF">Cgig2_020511</name>
</gene>
<sequence length="752" mass="81566">MYGGATHGSDSERTPLIGQRHNRDRLIFARTRSTSAPASVAARMAVSVPRRSVLLGVDVGTGSARAGLFDEKGKLLGFASSPIQIWKEGDCIEQSSTDIWNAVCTSVKSACSLANVDGKEVVGIGFAATCSLVAIDDDGSPVTVSWSGDSRRNVIVWMDHRAVKQAEKINASKSPVLLYCGGSVSPEMEPPKGHILNVVKGFEGDVERSSQRSPIKVYTVVSVLWKNIQIAVGWRMSHRPQLDGHLGIGLSDTQEIALPHKGDAIKLELLWVKENLKESWSMAFRWMDLSDWLSYRATGDDTRSLCTTVCKWTYLGHAHLEQLNEKDSRDMEACGWDDEFWEEIGLGDLIDGHHAKIGRSVAFPGHPLGSGLTPAAAKARNFELGLRAGTPVGTSLIDAHAGGVGVMESVPASDSKSGAADDEGICHRMVLVCGTSTCHMAVSRSKLFIPGVWGPFWSGIRVDNAFAAFVFSAMVPHYWLTEGGQSATGALLDYIVENHIAFPHFANRAASQGTTVFGLLNKMLESMVQERNSPFLSALTKDLHILPDFHGNRSPVGDPLSKGMVCGLTLDASEKQLALLYLATVQAIAYGTRHIVQHCNAHGHKVCLGSAIERVCENALSLLYVYQMPMLASIFSFVLSVMGSKIDTLIACGGLSKNSLYIQEHADIIGYPIYLPRENESVLLGAAILGAVAAKKFPSLHEAMKALSAPGQVIYPSKDPNVKKYHDAKYKIFRDLHEKQLSYRSIMAEALP</sequence>
<keyword evidence="7" id="KW-1185">Reference proteome</keyword>
<accession>A0A9Q1QF32</accession>
<proteinExistence type="inferred from homology"/>
<dbReference type="InterPro" id="IPR006003">
    <property type="entry name" value="FGGY_RbtK-like"/>
</dbReference>
<feature type="domain" description="Carbohydrate kinase FGGY N-terminal" evidence="4">
    <location>
        <begin position="54"/>
        <end position="172"/>
    </location>
</feature>
<reference evidence="6" key="1">
    <citation type="submission" date="2022-04" db="EMBL/GenBank/DDBJ databases">
        <title>Carnegiea gigantea Genome sequencing and assembly v2.</title>
        <authorList>
            <person name="Copetti D."/>
            <person name="Sanderson M.J."/>
            <person name="Burquez A."/>
            <person name="Wojciechowski M.F."/>
        </authorList>
    </citation>
    <scope>NUCLEOTIDE SEQUENCE</scope>
    <source>
        <strain evidence="6">SGP5-SGP5p</strain>
        <tissue evidence="6">Aerial part</tissue>
    </source>
</reference>
<evidence type="ECO:0000259" key="5">
    <source>
        <dbReference type="Pfam" id="PF02782"/>
    </source>
</evidence>
<evidence type="ECO:0000313" key="7">
    <source>
        <dbReference type="Proteomes" id="UP001153076"/>
    </source>
</evidence>
<dbReference type="PANTHER" id="PTHR43435">
    <property type="entry name" value="RIBULOKINASE"/>
    <property type="match status" value="1"/>
</dbReference>
<dbReference type="AlphaFoldDB" id="A0A9Q1QF32"/>
<keyword evidence="3" id="KW-0418">Kinase</keyword>
<dbReference type="GO" id="GO:0019150">
    <property type="term" value="F:D-ribulokinase activity"/>
    <property type="evidence" value="ECO:0007669"/>
    <property type="project" value="TreeGrafter"/>
</dbReference>
<evidence type="ECO:0000256" key="3">
    <source>
        <dbReference type="ARBA" id="ARBA00022777"/>
    </source>
</evidence>
<dbReference type="InterPro" id="IPR043129">
    <property type="entry name" value="ATPase_NBD"/>
</dbReference>
<dbReference type="Gene3D" id="3.30.420.40">
    <property type="match status" value="3"/>
</dbReference>
<dbReference type="EMBL" id="JAKOGI010000201">
    <property type="protein sequence ID" value="KAJ8440023.1"/>
    <property type="molecule type" value="Genomic_DNA"/>
</dbReference>
<dbReference type="InterPro" id="IPR018484">
    <property type="entry name" value="FGGY_N"/>
</dbReference>
<dbReference type="Gene3D" id="1.20.58.2240">
    <property type="match status" value="1"/>
</dbReference>
<dbReference type="Pfam" id="PF02782">
    <property type="entry name" value="FGGY_C"/>
    <property type="match status" value="1"/>
</dbReference>
<dbReference type="Pfam" id="PF00370">
    <property type="entry name" value="FGGY_N"/>
    <property type="match status" value="1"/>
</dbReference>
<dbReference type="SUPFAM" id="SSF53067">
    <property type="entry name" value="Actin-like ATPase domain"/>
    <property type="match status" value="4"/>
</dbReference>
<comment type="similarity">
    <text evidence="1">Belongs to the FGGY kinase family.</text>
</comment>
<evidence type="ECO:0000256" key="2">
    <source>
        <dbReference type="ARBA" id="ARBA00022679"/>
    </source>
</evidence>
<dbReference type="GO" id="GO:0019321">
    <property type="term" value="P:pentose metabolic process"/>
    <property type="evidence" value="ECO:0007669"/>
    <property type="project" value="TreeGrafter"/>
</dbReference>
<dbReference type="InterPro" id="IPR018485">
    <property type="entry name" value="FGGY_C"/>
</dbReference>
<dbReference type="OrthoDB" id="203824at2759"/>
<dbReference type="GO" id="GO:0005737">
    <property type="term" value="C:cytoplasm"/>
    <property type="evidence" value="ECO:0007669"/>
    <property type="project" value="TreeGrafter"/>
</dbReference>
<dbReference type="CDD" id="cd07782">
    <property type="entry name" value="ASKHA_NBD_FGGY_D-RBK"/>
    <property type="match status" value="1"/>
</dbReference>
<evidence type="ECO:0000256" key="1">
    <source>
        <dbReference type="ARBA" id="ARBA00009156"/>
    </source>
</evidence>